<dbReference type="GO" id="GO:0003908">
    <property type="term" value="F:methylated-DNA-[protein]-cysteine S-methyltransferase activity"/>
    <property type="evidence" value="ECO:0007669"/>
    <property type="project" value="UniProtKB-EC"/>
</dbReference>
<comment type="similarity">
    <text evidence="3">Belongs to the MGMT family.</text>
</comment>
<evidence type="ECO:0000256" key="3">
    <source>
        <dbReference type="ARBA" id="ARBA00008711"/>
    </source>
</evidence>
<dbReference type="SUPFAM" id="SSF46767">
    <property type="entry name" value="Methylated DNA-protein cysteine methyltransferase, C-terminal domain"/>
    <property type="match status" value="1"/>
</dbReference>
<dbReference type="CDD" id="cd06445">
    <property type="entry name" value="ATase"/>
    <property type="match status" value="1"/>
</dbReference>
<protein>
    <recommendedName>
        <fullName evidence="5">Methylated-DNA--protein-cysteine methyltransferase</fullName>
        <ecNumber evidence="4">2.1.1.63</ecNumber>
    </recommendedName>
</protein>
<evidence type="ECO:0000256" key="5">
    <source>
        <dbReference type="ARBA" id="ARBA00015377"/>
    </source>
</evidence>
<dbReference type="NCBIfam" id="TIGR00589">
    <property type="entry name" value="ogt"/>
    <property type="match status" value="1"/>
</dbReference>
<evidence type="ECO:0000256" key="11">
    <source>
        <dbReference type="ARBA" id="ARBA00049348"/>
    </source>
</evidence>
<dbReference type="InterPro" id="IPR036388">
    <property type="entry name" value="WH-like_DNA-bd_sf"/>
</dbReference>
<evidence type="ECO:0000256" key="2">
    <source>
        <dbReference type="ARBA" id="ARBA00003317"/>
    </source>
</evidence>
<dbReference type="PANTHER" id="PTHR46460">
    <property type="entry name" value="METHYLATED-DNA--PROTEIN-CYSTEINE METHYLTRANSFERASE"/>
    <property type="match status" value="1"/>
</dbReference>
<evidence type="ECO:0000259" key="12">
    <source>
        <dbReference type="Pfam" id="PF01035"/>
    </source>
</evidence>
<dbReference type="EMBL" id="DTDV01000019">
    <property type="protein sequence ID" value="HGK24228.1"/>
    <property type="molecule type" value="Genomic_DNA"/>
</dbReference>
<evidence type="ECO:0000313" key="13">
    <source>
        <dbReference type="EMBL" id="HGK24228.1"/>
    </source>
</evidence>
<gene>
    <name evidence="13" type="ORF">ENU78_07360</name>
</gene>
<dbReference type="InterPro" id="IPR036217">
    <property type="entry name" value="MethylDNA_cys_MeTrfase_DNAb"/>
</dbReference>
<evidence type="ECO:0000256" key="1">
    <source>
        <dbReference type="ARBA" id="ARBA00001286"/>
    </source>
</evidence>
<evidence type="ECO:0000256" key="10">
    <source>
        <dbReference type="ARBA" id="ARBA00023204"/>
    </source>
</evidence>
<dbReference type="Gene3D" id="1.10.10.10">
    <property type="entry name" value="Winged helix-like DNA-binding domain superfamily/Winged helix DNA-binding domain"/>
    <property type="match status" value="1"/>
</dbReference>
<proteinExistence type="inferred from homology"/>
<dbReference type="PROSITE" id="PS00374">
    <property type="entry name" value="MGMT"/>
    <property type="match status" value="1"/>
</dbReference>
<keyword evidence="6" id="KW-0963">Cytoplasm</keyword>
<keyword evidence="10" id="KW-0234">DNA repair</keyword>
<comment type="caution">
    <text evidence="13">The sequence shown here is derived from an EMBL/GenBank/DDBJ whole genome shotgun (WGS) entry which is preliminary data.</text>
</comment>
<dbReference type="PANTHER" id="PTHR46460:SF1">
    <property type="entry name" value="METHYLATED-DNA--PROTEIN-CYSTEINE METHYLTRANSFERASE"/>
    <property type="match status" value="1"/>
</dbReference>
<keyword evidence="8 13" id="KW-0808">Transferase</keyword>
<comment type="catalytic activity">
    <reaction evidence="1">
        <text>a 4-O-methyl-thymidine in DNA + L-cysteinyl-[protein] = a thymidine in DNA + S-methyl-L-cysteinyl-[protein]</text>
        <dbReference type="Rhea" id="RHEA:53428"/>
        <dbReference type="Rhea" id="RHEA-COMP:10131"/>
        <dbReference type="Rhea" id="RHEA-COMP:10132"/>
        <dbReference type="Rhea" id="RHEA-COMP:13555"/>
        <dbReference type="Rhea" id="RHEA-COMP:13556"/>
        <dbReference type="ChEBI" id="CHEBI:29950"/>
        <dbReference type="ChEBI" id="CHEBI:82612"/>
        <dbReference type="ChEBI" id="CHEBI:137386"/>
        <dbReference type="ChEBI" id="CHEBI:137387"/>
        <dbReference type="EC" id="2.1.1.63"/>
    </reaction>
</comment>
<evidence type="ECO:0000256" key="7">
    <source>
        <dbReference type="ARBA" id="ARBA00022603"/>
    </source>
</evidence>
<accession>A0A7V4DYS6</accession>
<dbReference type="FunFam" id="1.10.10.10:FF:000337">
    <property type="entry name" value="Methylated-DNA--protein-cysteine methyltransferase"/>
    <property type="match status" value="1"/>
</dbReference>
<dbReference type="EC" id="2.1.1.63" evidence="4"/>
<dbReference type="GO" id="GO:0006281">
    <property type="term" value="P:DNA repair"/>
    <property type="evidence" value="ECO:0007669"/>
    <property type="project" value="UniProtKB-KW"/>
</dbReference>
<dbReference type="InterPro" id="IPR001497">
    <property type="entry name" value="MethylDNA_cys_MeTrfase_AS"/>
</dbReference>
<organism evidence="13">
    <name type="scientific">Dictyoglomus thermophilum</name>
    <dbReference type="NCBI Taxonomy" id="14"/>
    <lineage>
        <taxon>Bacteria</taxon>
        <taxon>Pseudomonadati</taxon>
        <taxon>Dictyoglomota</taxon>
        <taxon>Dictyoglomia</taxon>
        <taxon>Dictyoglomales</taxon>
        <taxon>Dictyoglomaceae</taxon>
        <taxon>Dictyoglomus</taxon>
    </lineage>
</organism>
<dbReference type="InterPro" id="IPR014048">
    <property type="entry name" value="MethylDNA_cys_MeTrfase_DNA-bd"/>
</dbReference>
<comment type="catalytic activity">
    <reaction evidence="11">
        <text>a 6-O-methyl-2'-deoxyguanosine in DNA + L-cysteinyl-[protein] = S-methyl-L-cysteinyl-[protein] + a 2'-deoxyguanosine in DNA</text>
        <dbReference type="Rhea" id="RHEA:24000"/>
        <dbReference type="Rhea" id="RHEA-COMP:10131"/>
        <dbReference type="Rhea" id="RHEA-COMP:10132"/>
        <dbReference type="Rhea" id="RHEA-COMP:11367"/>
        <dbReference type="Rhea" id="RHEA-COMP:11368"/>
        <dbReference type="ChEBI" id="CHEBI:29950"/>
        <dbReference type="ChEBI" id="CHEBI:82612"/>
        <dbReference type="ChEBI" id="CHEBI:85445"/>
        <dbReference type="ChEBI" id="CHEBI:85448"/>
        <dbReference type="EC" id="2.1.1.63"/>
    </reaction>
</comment>
<evidence type="ECO:0000256" key="9">
    <source>
        <dbReference type="ARBA" id="ARBA00022763"/>
    </source>
</evidence>
<reference evidence="13" key="1">
    <citation type="journal article" date="2020" name="mSystems">
        <title>Genome- and Community-Level Interaction Insights into Carbon Utilization and Element Cycling Functions of Hydrothermarchaeota in Hydrothermal Sediment.</title>
        <authorList>
            <person name="Zhou Z."/>
            <person name="Liu Y."/>
            <person name="Xu W."/>
            <person name="Pan J."/>
            <person name="Luo Z.H."/>
            <person name="Li M."/>
        </authorList>
    </citation>
    <scope>NUCLEOTIDE SEQUENCE [LARGE SCALE GENOMIC DNA]</scope>
    <source>
        <strain evidence="13">SpSt-70</strain>
    </source>
</reference>
<dbReference type="Pfam" id="PF01035">
    <property type="entry name" value="DNA_binding_1"/>
    <property type="match status" value="1"/>
</dbReference>
<evidence type="ECO:0000256" key="8">
    <source>
        <dbReference type="ARBA" id="ARBA00022679"/>
    </source>
</evidence>
<evidence type="ECO:0000256" key="4">
    <source>
        <dbReference type="ARBA" id="ARBA00011918"/>
    </source>
</evidence>
<name>A0A7V4DYS6_DICTH</name>
<feature type="domain" description="Methylated-DNA-[protein]-cysteine S-methyltransferase DNA binding" evidence="12">
    <location>
        <begin position="66"/>
        <end position="145"/>
    </location>
</feature>
<sequence length="160" mass="18740">MKGALKLDKGFIVVEYERNLIKRVYWTNESEEEKNFPGRELFIDYFSGKKVDFGELNIDLTDLPSFFKRIYEVARRIPYGKVTSYKSISELIGNSKLQRVVGNAMKNNPFLIIVPCHRVIKSDGSLGNFSLGVEFKKYLLTLEGVRLENEKVSCFRYWWY</sequence>
<dbReference type="GO" id="GO:0032259">
    <property type="term" value="P:methylation"/>
    <property type="evidence" value="ECO:0007669"/>
    <property type="project" value="UniProtKB-KW"/>
</dbReference>
<dbReference type="AlphaFoldDB" id="A0A7V4DYS6"/>
<evidence type="ECO:0000256" key="6">
    <source>
        <dbReference type="ARBA" id="ARBA00022490"/>
    </source>
</evidence>
<keyword evidence="7 13" id="KW-0489">Methyltransferase</keyword>
<dbReference type="RefSeq" id="WP_149122835.1">
    <property type="nucleotide sequence ID" value="NZ_VTFL01000003.1"/>
</dbReference>
<comment type="function">
    <text evidence="2">Involved in the cellular defense against the biological effects of O6-methylguanine (O6-MeG) and O4-methylthymine (O4-MeT) in DNA. Repairs the methylated nucleobase in DNA by stoichiometrically transferring the methyl group to a cysteine residue in the enzyme. This is a suicide reaction: the enzyme is irreversibly inactivated.</text>
</comment>
<keyword evidence="9" id="KW-0227">DNA damage</keyword>